<comment type="caution">
    <text evidence="2">The sequence shown here is derived from an EMBL/GenBank/DDBJ whole genome shotgun (WGS) entry which is preliminary data.</text>
</comment>
<dbReference type="EMBL" id="JAQQWE010000003">
    <property type="protein sequence ID" value="KAK7959416.1"/>
    <property type="molecule type" value="Genomic_DNA"/>
</dbReference>
<organism evidence="2 3">
    <name type="scientific">Apiospora aurea</name>
    <dbReference type="NCBI Taxonomy" id="335848"/>
    <lineage>
        <taxon>Eukaryota</taxon>
        <taxon>Fungi</taxon>
        <taxon>Dikarya</taxon>
        <taxon>Ascomycota</taxon>
        <taxon>Pezizomycotina</taxon>
        <taxon>Sordariomycetes</taxon>
        <taxon>Xylariomycetidae</taxon>
        <taxon>Amphisphaeriales</taxon>
        <taxon>Apiosporaceae</taxon>
        <taxon>Apiospora</taxon>
    </lineage>
</organism>
<evidence type="ECO:0000256" key="1">
    <source>
        <dbReference type="SAM" id="MobiDB-lite"/>
    </source>
</evidence>
<reference evidence="2 3" key="1">
    <citation type="submission" date="2023-01" db="EMBL/GenBank/DDBJ databases">
        <title>Analysis of 21 Apiospora genomes using comparative genomics revels a genus with tremendous synthesis potential of carbohydrate active enzymes and secondary metabolites.</title>
        <authorList>
            <person name="Sorensen T."/>
        </authorList>
    </citation>
    <scope>NUCLEOTIDE SEQUENCE [LARGE SCALE GENOMIC DNA]</scope>
    <source>
        <strain evidence="2 3">CBS 24483</strain>
    </source>
</reference>
<evidence type="ECO:0000313" key="2">
    <source>
        <dbReference type="EMBL" id="KAK7959416.1"/>
    </source>
</evidence>
<sequence>MLEAMNERLVQAEATAAATSQNAGHSLDLSSSLAMPDMWSSFPASAQTPTDSFMSPHVSFPTGHARRTPRDEGTMTGMSPATIGIGGETMRTHQ</sequence>
<accession>A0ABR1QM40</accession>
<protein>
    <submittedName>
        <fullName evidence="2">Uncharacterized protein</fullName>
    </submittedName>
</protein>
<name>A0ABR1QM40_9PEZI</name>
<proteinExistence type="predicted"/>
<gene>
    <name evidence="2" type="ORF">PG986_004270</name>
</gene>
<dbReference type="GeneID" id="92073554"/>
<dbReference type="Proteomes" id="UP001391051">
    <property type="component" value="Unassembled WGS sequence"/>
</dbReference>
<keyword evidence="3" id="KW-1185">Reference proteome</keyword>
<feature type="compositionally biased region" description="Polar residues" evidence="1">
    <location>
        <begin position="42"/>
        <end position="53"/>
    </location>
</feature>
<feature type="region of interest" description="Disordered" evidence="1">
    <location>
        <begin position="42"/>
        <end position="94"/>
    </location>
</feature>
<dbReference type="RefSeq" id="XP_066703119.1">
    <property type="nucleotide sequence ID" value="XM_066840492.1"/>
</dbReference>
<evidence type="ECO:0000313" key="3">
    <source>
        <dbReference type="Proteomes" id="UP001391051"/>
    </source>
</evidence>